<reference evidence="13 14" key="2">
    <citation type="submission" date="2018-11" db="EMBL/GenBank/DDBJ databases">
        <authorList>
            <consortium name="Pathogen Informatics"/>
        </authorList>
    </citation>
    <scope>NUCLEOTIDE SEQUENCE [LARGE SCALE GENOMIC DNA]</scope>
</reference>
<protein>
    <recommendedName>
        <fullName evidence="1">non-specific serine/threonine protein kinase</fullName>
        <ecNumber evidence="1">2.7.11.1</ecNumber>
    </recommendedName>
</protein>
<comment type="catalytic activity">
    <reaction evidence="7">
        <text>L-threonyl-[protein] + ATP = O-phospho-L-threonyl-[protein] + ADP + H(+)</text>
        <dbReference type="Rhea" id="RHEA:46608"/>
        <dbReference type="Rhea" id="RHEA-COMP:11060"/>
        <dbReference type="Rhea" id="RHEA-COMP:11605"/>
        <dbReference type="ChEBI" id="CHEBI:15378"/>
        <dbReference type="ChEBI" id="CHEBI:30013"/>
        <dbReference type="ChEBI" id="CHEBI:30616"/>
        <dbReference type="ChEBI" id="CHEBI:61977"/>
        <dbReference type="ChEBI" id="CHEBI:456216"/>
        <dbReference type="EC" id="2.7.11.1"/>
    </reaction>
</comment>
<dbReference type="InterPro" id="IPR024678">
    <property type="entry name" value="Kinase_OSR1/WNK_CCT"/>
</dbReference>
<feature type="region of interest" description="Disordered" evidence="10">
    <location>
        <begin position="296"/>
        <end position="316"/>
    </location>
</feature>
<evidence type="ECO:0000259" key="12">
    <source>
        <dbReference type="Pfam" id="PF24889"/>
    </source>
</evidence>
<evidence type="ECO:0000313" key="13">
    <source>
        <dbReference type="EMBL" id="VDN22684.1"/>
    </source>
</evidence>
<feature type="compositionally biased region" description="Polar residues" evidence="10">
    <location>
        <begin position="361"/>
        <end position="379"/>
    </location>
</feature>
<feature type="domain" description="Serine/threonine-protein kinase WNK CCTL2" evidence="12">
    <location>
        <begin position="201"/>
        <end position="261"/>
    </location>
</feature>
<evidence type="ECO:0000256" key="6">
    <source>
        <dbReference type="ARBA" id="ARBA00022840"/>
    </source>
</evidence>
<feature type="compositionally biased region" description="Low complexity" evidence="10">
    <location>
        <begin position="380"/>
        <end position="392"/>
    </location>
</feature>
<proteinExistence type="predicted"/>
<dbReference type="EC" id="2.7.11.1" evidence="1"/>
<feature type="compositionally biased region" description="Polar residues" evidence="10">
    <location>
        <begin position="305"/>
        <end position="316"/>
    </location>
</feature>
<keyword evidence="9" id="KW-0175">Coiled coil</keyword>
<evidence type="ECO:0000256" key="8">
    <source>
        <dbReference type="ARBA" id="ARBA00048679"/>
    </source>
</evidence>
<dbReference type="EMBL" id="UYRT01080403">
    <property type="protein sequence ID" value="VDN22684.1"/>
    <property type="molecule type" value="Genomic_DNA"/>
</dbReference>
<dbReference type="GO" id="GO:0005524">
    <property type="term" value="F:ATP binding"/>
    <property type="evidence" value="ECO:0007669"/>
    <property type="project" value="UniProtKB-KW"/>
</dbReference>
<dbReference type="Proteomes" id="UP000271098">
    <property type="component" value="Unassembled WGS sequence"/>
</dbReference>
<evidence type="ECO:0000256" key="2">
    <source>
        <dbReference type="ARBA" id="ARBA00022527"/>
    </source>
</evidence>
<evidence type="ECO:0000313" key="15">
    <source>
        <dbReference type="WBParaSite" id="GPUH_0001364501-mRNA-1"/>
    </source>
</evidence>
<dbReference type="Pfam" id="PF12202">
    <property type="entry name" value="OSR1_C"/>
    <property type="match status" value="1"/>
</dbReference>
<dbReference type="Pfam" id="PF24889">
    <property type="entry name" value="CCTL2_WNK"/>
    <property type="match status" value="1"/>
</dbReference>
<feature type="region of interest" description="Disordered" evidence="10">
    <location>
        <begin position="788"/>
        <end position="823"/>
    </location>
</feature>
<keyword evidence="4" id="KW-0547">Nucleotide-binding</keyword>
<evidence type="ECO:0000313" key="14">
    <source>
        <dbReference type="Proteomes" id="UP000271098"/>
    </source>
</evidence>
<keyword evidence="2" id="KW-0723">Serine/threonine-protein kinase</keyword>
<evidence type="ECO:0000256" key="4">
    <source>
        <dbReference type="ARBA" id="ARBA00022741"/>
    </source>
</evidence>
<name>A0A183DY39_9BILA</name>
<keyword evidence="14" id="KW-1185">Reference proteome</keyword>
<evidence type="ECO:0000259" key="11">
    <source>
        <dbReference type="Pfam" id="PF12202"/>
    </source>
</evidence>
<feature type="compositionally biased region" description="Low complexity" evidence="10">
    <location>
        <begin position="116"/>
        <end position="126"/>
    </location>
</feature>
<sequence length="1012" mass="106789">MQLRVFDEKKRKQYRFKENEGLQFAFDIETDKAEEVVQQMIEQQHIPEEDTRMITKLIKDKVEAFKRDREFRQAELKRLREEEQRKQEEEAIRSEMLLRAKEKERVEREAAAAAAVEQQQQHQRVVTSPESDDHREGHVKHKKSKKKVLIEVLRIASDEANQQPLISGGTTIGPILSEVHAFKRNFCYYVLIDNCAGDVLQLVSCRLDTSHKTVTFQFAPDSDKPAVIAKKLLDQDCLTSPQVGIVVDQLEKVIQLIIDDPLKAVGAKIISFMDSSSANAGSEMTVTQSSADIATTGVSPKVSEETTTSPVTARSLQSVKNAQPGMQSCAVEQVAAGAASLPPHSEITDSSVTLSAAQTTFSTTPDSTGVSTQPPSDTVTSSSTAPETPTAAAGGGGVNKSKMSRFLVTKSTLPIDISNSSTLPTPGSIHQEHRKLSAAISLSEESAATPVTSESSRTKQTEPDEVTQYAGVTPSASATTAVSGVTTAGRFKVQPVTHPSIPTADTVISRSEEDTISSNAVTAPSPSAPTSFLESEGLNTAAPECIAAVMLPSPSQAASPSAPAIAHNVPNTEVRTTTLQKLESELCKVSGVNPPNSAAGLVNSGSVPPPDLHTISTGPLPYTSLPHTPSVHNNLTHNLADLNDKLVALSQKMQGEALEEVRSPGDNQSLVLAAHAPSVQGSATAVGSTTTALPPQSVVKSGVRTPGKSNATPEAGVLHVDTLNGLADALQKVIHVEARETGSVPPLGVEGSGHVIPGFSERHSPSAANIFHTAVTSLQDVSSEEEKRTLSASCTSKNIPDDSVMSVEEDQTDDGCRSKVLPTGTKTGEEEISVVAQSSISAPVVSDGGPAAPAPLAKFENLESALTTTLGTQARCTTVPHIVNSAVPHYLVNNVSSTAVSQKQGLTQVSSLGAMQQVTSGSCEAATRTFTGELMPPGSTAGAAAAASAAAATAAVFHVGTPPPQYSDSASQTEMISTRDPLDYLFSPTTSYGSDYDLQVSYFLFFITVCSN</sequence>
<feature type="region of interest" description="Disordered" evidence="10">
    <location>
        <begin position="116"/>
        <end position="141"/>
    </location>
</feature>
<evidence type="ECO:0000256" key="1">
    <source>
        <dbReference type="ARBA" id="ARBA00012513"/>
    </source>
</evidence>
<evidence type="ECO:0000256" key="5">
    <source>
        <dbReference type="ARBA" id="ARBA00022777"/>
    </source>
</evidence>
<feature type="domain" description="Serine/threonine-protein kinase OSR1/WNK CCT" evidence="11">
    <location>
        <begin position="2"/>
        <end position="63"/>
    </location>
</feature>
<feature type="region of interest" description="Disordered" evidence="10">
    <location>
        <begin position="361"/>
        <end position="400"/>
    </location>
</feature>
<evidence type="ECO:0000256" key="9">
    <source>
        <dbReference type="SAM" id="Coils"/>
    </source>
</evidence>
<dbReference type="OrthoDB" id="4062651at2759"/>
<evidence type="ECO:0000256" key="3">
    <source>
        <dbReference type="ARBA" id="ARBA00022679"/>
    </source>
</evidence>
<dbReference type="AlphaFoldDB" id="A0A183DY39"/>
<comment type="catalytic activity">
    <reaction evidence="8">
        <text>L-seryl-[protein] + ATP = O-phospho-L-seryl-[protein] + ADP + H(+)</text>
        <dbReference type="Rhea" id="RHEA:17989"/>
        <dbReference type="Rhea" id="RHEA-COMP:9863"/>
        <dbReference type="Rhea" id="RHEA-COMP:11604"/>
        <dbReference type="ChEBI" id="CHEBI:15378"/>
        <dbReference type="ChEBI" id="CHEBI:29999"/>
        <dbReference type="ChEBI" id="CHEBI:30616"/>
        <dbReference type="ChEBI" id="CHEBI:83421"/>
        <dbReference type="ChEBI" id="CHEBI:456216"/>
        <dbReference type="EC" id="2.7.11.1"/>
    </reaction>
</comment>
<feature type="coiled-coil region" evidence="9">
    <location>
        <begin position="632"/>
        <end position="659"/>
    </location>
</feature>
<dbReference type="InterPro" id="IPR056865">
    <property type="entry name" value="CCTL2_WNK"/>
</dbReference>
<organism evidence="15">
    <name type="scientific">Gongylonema pulchrum</name>
    <dbReference type="NCBI Taxonomy" id="637853"/>
    <lineage>
        <taxon>Eukaryota</taxon>
        <taxon>Metazoa</taxon>
        <taxon>Ecdysozoa</taxon>
        <taxon>Nematoda</taxon>
        <taxon>Chromadorea</taxon>
        <taxon>Rhabditida</taxon>
        <taxon>Spirurina</taxon>
        <taxon>Spiruromorpha</taxon>
        <taxon>Spiruroidea</taxon>
        <taxon>Gongylonematidae</taxon>
        <taxon>Gongylonema</taxon>
    </lineage>
</organism>
<evidence type="ECO:0000256" key="7">
    <source>
        <dbReference type="ARBA" id="ARBA00047899"/>
    </source>
</evidence>
<keyword evidence="3" id="KW-0808">Transferase</keyword>
<feature type="region of interest" description="Disordered" evidence="10">
    <location>
        <begin position="441"/>
        <end position="467"/>
    </location>
</feature>
<dbReference type="Gene3D" id="3.10.20.90">
    <property type="entry name" value="Phosphatidylinositol 3-kinase Catalytic Subunit, Chain A, domain 1"/>
    <property type="match status" value="1"/>
</dbReference>
<gene>
    <name evidence="13" type="ORF">GPUH_LOCUS13630</name>
</gene>
<dbReference type="GO" id="GO:0004674">
    <property type="term" value="F:protein serine/threonine kinase activity"/>
    <property type="evidence" value="ECO:0007669"/>
    <property type="project" value="UniProtKB-KW"/>
</dbReference>
<evidence type="ECO:0000256" key="10">
    <source>
        <dbReference type="SAM" id="MobiDB-lite"/>
    </source>
</evidence>
<keyword evidence="5" id="KW-0418">Kinase</keyword>
<dbReference type="WBParaSite" id="GPUH_0001364501-mRNA-1">
    <property type="protein sequence ID" value="GPUH_0001364501-mRNA-1"/>
    <property type="gene ID" value="GPUH_0001364501"/>
</dbReference>
<accession>A0A183DY39</accession>
<reference evidence="15" key="1">
    <citation type="submission" date="2016-06" db="UniProtKB">
        <authorList>
            <consortium name="WormBaseParasite"/>
        </authorList>
    </citation>
    <scope>IDENTIFICATION</scope>
</reference>
<keyword evidence="6" id="KW-0067">ATP-binding</keyword>